<dbReference type="SUPFAM" id="SSF56042">
    <property type="entry name" value="PurM C-terminal domain-like"/>
    <property type="match status" value="1"/>
</dbReference>
<sequence length="341" mass="35335">MKQEQVLLAHGDGGQLTHQLVQELFLRYFNFPALQALTDAALLPPPAGRLAVTTDSFVVQPLFFPGGDIGTLAVAGTVNDLAVSGAKPMYLTAGFILEEGLLLVDLERVVASMAETARDAGVAIVAGDTKVVERGRGDGLYINTAGIGVVLPDLDGEGASLDGSRIGEGDAVLISGTLGDHGLTIMAQRAGIAFDTPVQSDCAPLSSLIAALQENCLGQVKWMRDPTRGGVATTLKEIAEVTAKDIVIDEQALPVRDAVADGAAILGLDPLYLANEGKVLVIVAPEARDAALAALQAHPLGREAACIGHVSGGSGQVYLKTPLGGHRILNRLMGESLPRIC</sequence>
<dbReference type="Gene3D" id="3.30.1330.10">
    <property type="entry name" value="PurM-like, N-terminal domain"/>
    <property type="match status" value="1"/>
</dbReference>
<dbReference type="SUPFAM" id="SSF55326">
    <property type="entry name" value="PurM N-terminal domain-like"/>
    <property type="match status" value="1"/>
</dbReference>
<dbReference type="InterPro" id="IPR010918">
    <property type="entry name" value="PurM-like_C_dom"/>
</dbReference>
<dbReference type="EMBL" id="SLXT01000025">
    <property type="protein sequence ID" value="TCP61803.1"/>
    <property type="molecule type" value="Genomic_DNA"/>
</dbReference>
<feature type="domain" description="PurM-like N-terminal" evidence="2">
    <location>
        <begin position="39"/>
        <end position="150"/>
    </location>
</feature>
<evidence type="ECO:0000259" key="2">
    <source>
        <dbReference type="Pfam" id="PF00586"/>
    </source>
</evidence>
<dbReference type="InterPro" id="IPR016188">
    <property type="entry name" value="PurM-like_N"/>
</dbReference>
<feature type="domain" description="PurM-like C-terminal" evidence="3">
    <location>
        <begin position="168"/>
        <end position="315"/>
    </location>
</feature>
<dbReference type="PIRSF" id="PIRSF005644">
    <property type="entry name" value="Hdrgns_mtr_HypE"/>
    <property type="match status" value="1"/>
</dbReference>
<proteinExistence type="inferred from homology"/>
<reference evidence="4 5" key="1">
    <citation type="submission" date="2019-03" db="EMBL/GenBank/DDBJ databases">
        <title>Genomic Encyclopedia of Type Strains, Phase IV (KMG-IV): sequencing the most valuable type-strain genomes for metagenomic binning, comparative biology and taxonomic classification.</title>
        <authorList>
            <person name="Goeker M."/>
        </authorList>
    </citation>
    <scope>NUCLEOTIDE SEQUENCE [LARGE SCALE GENOMIC DNA]</scope>
    <source>
        <strain evidence="4 5">DSM 11170</strain>
    </source>
</reference>
<name>A0A4R2RFV9_9FIRM</name>
<dbReference type="Proteomes" id="UP000294813">
    <property type="component" value="Unassembled WGS sequence"/>
</dbReference>
<dbReference type="CDD" id="cd02197">
    <property type="entry name" value="HypE"/>
    <property type="match status" value="1"/>
</dbReference>
<evidence type="ECO:0000256" key="1">
    <source>
        <dbReference type="ARBA" id="ARBA00006243"/>
    </source>
</evidence>
<dbReference type="InterPro" id="IPR036676">
    <property type="entry name" value="PurM-like_C_sf"/>
</dbReference>
<dbReference type="Pfam" id="PF00586">
    <property type="entry name" value="AIRS"/>
    <property type="match status" value="1"/>
</dbReference>
<dbReference type="PANTHER" id="PTHR30303">
    <property type="entry name" value="HYDROGENASE ISOENZYMES FORMATION PROTEIN HYPE"/>
    <property type="match status" value="1"/>
</dbReference>
<evidence type="ECO:0000259" key="3">
    <source>
        <dbReference type="Pfam" id="PF02769"/>
    </source>
</evidence>
<dbReference type="GO" id="GO:0051604">
    <property type="term" value="P:protein maturation"/>
    <property type="evidence" value="ECO:0007669"/>
    <property type="project" value="TreeGrafter"/>
</dbReference>
<gene>
    <name evidence="4" type="ORF">EDD73_12534</name>
</gene>
<dbReference type="OrthoDB" id="9801934at2"/>
<dbReference type="NCBIfam" id="TIGR02124">
    <property type="entry name" value="hypE"/>
    <property type="match status" value="1"/>
</dbReference>
<dbReference type="RefSeq" id="WP_131920225.1">
    <property type="nucleotide sequence ID" value="NZ_JAOQNU010000025.1"/>
</dbReference>
<keyword evidence="5" id="KW-1185">Reference proteome</keyword>
<dbReference type="Gene3D" id="3.90.650.10">
    <property type="entry name" value="PurM-like C-terminal domain"/>
    <property type="match status" value="1"/>
</dbReference>
<evidence type="ECO:0000313" key="4">
    <source>
        <dbReference type="EMBL" id="TCP61803.1"/>
    </source>
</evidence>
<dbReference type="PANTHER" id="PTHR30303:SF0">
    <property type="entry name" value="CARBAMOYL DEHYDRATASE HYPE"/>
    <property type="match status" value="1"/>
</dbReference>
<accession>A0A4R2RFV9</accession>
<evidence type="ECO:0000313" key="5">
    <source>
        <dbReference type="Proteomes" id="UP000294813"/>
    </source>
</evidence>
<dbReference type="Pfam" id="PF02769">
    <property type="entry name" value="AIRS_C"/>
    <property type="match status" value="1"/>
</dbReference>
<comment type="caution">
    <text evidence="4">The sequence shown here is derived from an EMBL/GenBank/DDBJ whole genome shotgun (WGS) entry which is preliminary data.</text>
</comment>
<organism evidence="4 5">
    <name type="scientific">Heliophilum fasciatum</name>
    <dbReference type="NCBI Taxonomy" id="35700"/>
    <lineage>
        <taxon>Bacteria</taxon>
        <taxon>Bacillati</taxon>
        <taxon>Bacillota</taxon>
        <taxon>Clostridia</taxon>
        <taxon>Eubacteriales</taxon>
        <taxon>Heliobacteriaceae</taxon>
        <taxon>Heliophilum</taxon>
    </lineage>
</organism>
<dbReference type="AlphaFoldDB" id="A0A4R2RFV9"/>
<comment type="similarity">
    <text evidence="1">Belongs to the HypE family.</text>
</comment>
<dbReference type="InterPro" id="IPR011854">
    <property type="entry name" value="HypE"/>
</dbReference>
<protein>
    <submittedName>
        <fullName evidence="4">Hydrogenase maturation carbamoyl dehydratase HypE</fullName>
    </submittedName>
</protein>
<dbReference type="InterPro" id="IPR036921">
    <property type="entry name" value="PurM-like_N_sf"/>
</dbReference>